<proteinExistence type="predicted"/>
<dbReference type="GO" id="GO:0005886">
    <property type="term" value="C:plasma membrane"/>
    <property type="evidence" value="ECO:0007669"/>
    <property type="project" value="UniProtKB-SubCell"/>
</dbReference>
<name>A0A494XKJ9_9BURK</name>
<organism evidence="10 11">
    <name type="scientific">Pararobbsia silviterrae</name>
    <dbReference type="NCBI Taxonomy" id="1792498"/>
    <lineage>
        <taxon>Bacteria</taxon>
        <taxon>Pseudomonadati</taxon>
        <taxon>Pseudomonadota</taxon>
        <taxon>Betaproteobacteria</taxon>
        <taxon>Burkholderiales</taxon>
        <taxon>Burkholderiaceae</taxon>
        <taxon>Pararobbsia</taxon>
    </lineage>
</organism>
<evidence type="ECO:0000256" key="4">
    <source>
        <dbReference type="ARBA" id="ARBA00022692"/>
    </source>
</evidence>
<dbReference type="Proteomes" id="UP000270342">
    <property type="component" value="Unassembled WGS sequence"/>
</dbReference>
<keyword evidence="3" id="KW-0997">Cell inner membrane</keyword>
<keyword evidence="2" id="KW-1003">Cell membrane</keyword>
<reference evidence="10 11" key="1">
    <citation type="submission" date="2018-10" db="EMBL/GenBank/DDBJ databases">
        <title>Robbsia sp. DHC34, isolated from soil.</title>
        <authorList>
            <person name="Gao Z.-H."/>
            <person name="Qiu L.-H."/>
        </authorList>
    </citation>
    <scope>NUCLEOTIDE SEQUENCE [LARGE SCALE GENOMIC DNA]</scope>
    <source>
        <strain evidence="10 11">DHC34</strain>
    </source>
</reference>
<keyword evidence="6 8" id="KW-0472">Membrane</keyword>
<feature type="region of interest" description="Disordered" evidence="7">
    <location>
        <begin position="1"/>
        <end position="21"/>
    </location>
</feature>
<evidence type="ECO:0000256" key="6">
    <source>
        <dbReference type="ARBA" id="ARBA00023136"/>
    </source>
</evidence>
<comment type="caution">
    <text evidence="10">The sequence shown here is derived from an EMBL/GenBank/DDBJ whole genome shotgun (WGS) entry which is preliminary data.</text>
</comment>
<keyword evidence="11" id="KW-1185">Reference proteome</keyword>
<dbReference type="InterPro" id="IPR003399">
    <property type="entry name" value="Mce/MlaD"/>
</dbReference>
<sequence>MTNGERPEPPDSDDPLPLAGDIPTPIVQRRRRWLPSLVWLIPLLAAVIGITLAIKTVADRGPTITISFLTAEGIDAGKTTVKYKNVNIGEVKRITLAPDRSHVLIEVELTKQAENFAVADTRFWVVRPRVAASGISGLSTLLSGSYIGVDAGRSHDERREFVGLEQPPAVTGDQKGRQFVLRGDSLGSLDIGSPVFYRRITVGQVVGYDLNRDGSGVTVRVFVNAPYDQYVRSNTRFWQASGIDVRLDANGIKLDTQSLAAILAGGVAFESPQGQPPGDPMGENTSYRLATDEPDAMRDPDGIPTRVIMRFNQSLRGLTPGAPVDFRGITLGRVVSIGVEYDRASKTIQMPVAVDIYPTRLGSGFNAGAQPGTEAGRSRLSAMVKHGLRAQLRSGNLLTGQLYIALDFFPHVEQAQLDFSKDPVELPTTPSTLDELQQQVADIATKLNKIPFDQIGNNLNDTLKNANLLFGQLNTELAPEAKATLEEAQKTFRSANQVLQADSPLQSDVTHAIQELNRTMQSLNQLADYLERHPESLLRGKPQDPSEDTKP</sequence>
<evidence type="ECO:0000256" key="3">
    <source>
        <dbReference type="ARBA" id="ARBA00022519"/>
    </source>
</evidence>
<dbReference type="RefSeq" id="WP_121089165.1">
    <property type="nucleotide sequence ID" value="NZ_RBZU01000011.1"/>
</dbReference>
<feature type="transmembrane region" description="Helical" evidence="8">
    <location>
        <begin position="37"/>
        <end position="58"/>
    </location>
</feature>
<feature type="domain" description="Mce/MlaD" evidence="9">
    <location>
        <begin position="60"/>
        <end position="152"/>
    </location>
</feature>
<dbReference type="PANTHER" id="PTHR30462">
    <property type="entry name" value="INTERMEMBRANE TRANSPORT PROTEIN PQIB-RELATED"/>
    <property type="match status" value="1"/>
</dbReference>
<gene>
    <name evidence="10" type="ORF">D7S86_21550</name>
</gene>
<keyword evidence="5 8" id="KW-1133">Transmembrane helix</keyword>
<evidence type="ECO:0000313" key="11">
    <source>
        <dbReference type="Proteomes" id="UP000270342"/>
    </source>
</evidence>
<protein>
    <submittedName>
        <fullName evidence="10">MCE family protein</fullName>
    </submittedName>
</protein>
<dbReference type="InterPro" id="IPR051800">
    <property type="entry name" value="PqiA-PqiB_transport"/>
</dbReference>
<dbReference type="EMBL" id="RBZU01000011">
    <property type="protein sequence ID" value="RKP48594.1"/>
    <property type="molecule type" value="Genomic_DNA"/>
</dbReference>
<feature type="domain" description="Mce/MlaD" evidence="9">
    <location>
        <begin position="176"/>
        <end position="236"/>
    </location>
</feature>
<evidence type="ECO:0000256" key="8">
    <source>
        <dbReference type="SAM" id="Phobius"/>
    </source>
</evidence>
<evidence type="ECO:0000256" key="7">
    <source>
        <dbReference type="SAM" id="MobiDB-lite"/>
    </source>
</evidence>
<evidence type="ECO:0000256" key="5">
    <source>
        <dbReference type="ARBA" id="ARBA00022989"/>
    </source>
</evidence>
<evidence type="ECO:0000256" key="2">
    <source>
        <dbReference type="ARBA" id="ARBA00022475"/>
    </source>
</evidence>
<accession>A0A494XKJ9</accession>
<feature type="domain" description="Mce/MlaD" evidence="9">
    <location>
        <begin position="305"/>
        <end position="408"/>
    </location>
</feature>
<comment type="subcellular location">
    <subcellularLocation>
        <location evidence="1">Cell inner membrane</location>
    </subcellularLocation>
</comment>
<dbReference type="OrthoDB" id="9806984at2"/>
<evidence type="ECO:0000256" key="1">
    <source>
        <dbReference type="ARBA" id="ARBA00004533"/>
    </source>
</evidence>
<dbReference type="Pfam" id="PF02470">
    <property type="entry name" value="MlaD"/>
    <property type="match status" value="3"/>
</dbReference>
<evidence type="ECO:0000313" key="10">
    <source>
        <dbReference type="EMBL" id="RKP48594.1"/>
    </source>
</evidence>
<keyword evidence="4 8" id="KW-0812">Transmembrane</keyword>
<evidence type="ECO:0000259" key="9">
    <source>
        <dbReference type="Pfam" id="PF02470"/>
    </source>
</evidence>
<dbReference type="AlphaFoldDB" id="A0A494XKJ9"/>
<dbReference type="PANTHER" id="PTHR30462:SF0">
    <property type="entry name" value="INTERMEMBRANE TRANSPORT PROTEIN YEBT"/>
    <property type="match status" value="1"/>
</dbReference>